<dbReference type="InterPro" id="IPR001650">
    <property type="entry name" value="Helicase_C-like"/>
</dbReference>
<dbReference type="Pfam" id="PF00271">
    <property type="entry name" value="Helicase_C"/>
    <property type="match status" value="1"/>
</dbReference>
<evidence type="ECO:0000313" key="6">
    <source>
        <dbReference type="Proteomes" id="UP001610335"/>
    </source>
</evidence>
<dbReference type="InterPro" id="IPR050628">
    <property type="entry name" value="SNF2_RAD54_helicase_TF"/>
</dbReference>
<feature type="domain" description="Helicase C-terminal" evidence="4">
    <location>
        <begin position="37"/>
        <end position="68"/>
    </location>
</feature>
<dbReference type="InterPro" id="IPR049730">
    <property type="entry name" value="SNF2/RAD54-like_C"/>
</dbReference>
<evidence type="ECO:0000313" key="5">
    <source>
        <dbReference type="EMBL" id="KAL2820973.1"/>
    </source>
</evidence>
<comment type="caution">
    <text evidence="5">The sequence shown here is derived from an EMBL/GenBank/DDBJ whole genome shotgun (WGS) entry which is preliminary data.</text>
</comment>
<dbReference type="GO" id="GO:0016787">
    <property type="term" value="F:hydrolase activity"/>
    <property type="evidence" value="ECO:0007669"/>
    <property type="project" value="UniProtKB-KW"/>
</dbReference>
<dbReference type="InterPro" id="IPR027417">
    <property type="entry name" value="P-loop_NTPase"/>
</dbReference>
<keyword evidence="6" id="KW-1185">Reference proteome</keyword>
<dbReference type="Proteomes" id="UP001610335">
    <property type="component" value="Unassembled WGS sequence"/>
</dbReference>
<accession>A0ABR4HZP9</accession>
<evidence type="ECO:0000256" key="1">
    <source>
        <dbReference type="ARBA" id="ARBA00022741"/>
    </source>
</evidence>
<protein>
    <submittedName>
        <fullName evidence="5">P-loop containing nucleoside triphosphate hydrolase protein</fullName>
    </submittedName>
</protein>
<reference evidence="5 6" key="1">
    <citation type="submission" date="2024-07" db="EMBL/GenBank/DDBJ databases">
        <title>Section-level genome sequencing and comparative genomics of Aspergillus sections Usti and Cavernicolus.</title>
        <authorList>
            <consortium name="Lawrence Berkeley National Laboratory"/>
            <person name="Nybo J.L."/>
            <person name="Vesth T.C."/>
            <person name="Theobald S."/>
            <person name="Frisvad J.C."/>
            <person name="Larsen T.O."/>
            <person name="Kjaerboelling I."/>
            <person name="Rothschild-Mancinelli K."/>
            <person name="Lyhne E.K."/>
            <person name="Kogle M.E."/>
            <person name="Barry K."/>
            <person name="Clum A."/>
            <person name="Na H."/>
            <person name="Ledsgaard L."/>
            <person name="Lin J."/>
            <person name="Lipzen A."/>
            <person name="Kuo A."/>
            <person name="Riley R."/>
            <person name="Mondo S."/>
            <person name="LaButti K."/>
            <person name="Haridas S."/>
            <person name="Pangalinan J."/>
            <person name="Salamov A.A."/>
            <person name="Simmons B.A."/>
            <person name="Magnuson J.K."/>
            <person name="Chen J."/>
            <person name="Drula E."/>
            <person name="Henrissat B."/>
            <person name="Wiebenga A."/>
            <person name="Lubbers R.J."/>
            <person name="Gomes A.C."/>
            <person name="Makela M.R."/>
            <person name="Stajich J."/>
            <person name="Grigoriev I.V."/>
            <person name="Mortensen U.H."/>
            <person name="De vries R.P."/>
            <person name="Baker S.E."/>
            <person name="Andersen M.R."/>
        </authorList>
    </citation>
    <scope>NUCLEOTIDE SEQUENCE [LARGE SCALE GENOMIC DNA]</scope>
    <source>
        <strain evidence="5 6">CBS 600.67</strain>
    </source>
</reference>
<dbReference type="SUPFAM" id="SSF52540">
    <property type="entry name" value="P-loop containing nucleoside triphosphate hydrolases"/>
    <property type="match status" value="1"/>
</dbReference>
<sequence>MSFLLMTYGTGAVGYDAWILKFEASDKNLIMAVYHRLNLTAANRIHILEPKWNPSVEEQAIGRAVRLGQAREVAVVKYVTEHTVEENILTIQKNKRHLANLILADRSTDSLAGRTEELKWILSITR</sequence>
<dbReference type="EMBL" id="JBFXLS010000066">
    <property type="protein sequence ID" value="KAL2820973.1"/>
    <property type="molecule type" value="Genomic_DNA"/>
</dbReference>
<name>A0ABR4HZP9_9EURO</name>
<keyword evidence="1" id="KW-0547">Nucleotide-binding</keyword>
<gene>
    <name evidence="5" type="ORF">BDW59DRAFT_164377</name>
</gene>
<proteinExistence type="predicted"/>
<keyword evidence="3" id="KW-0067">ATP-binding</keyword>
<dbReference type="PANTHER" id="PTHR45626">
    <property type="entry name" value="TRANSCRIPTION TERMINATION FACTOR 2-RELATED"/>
    <property type="match status" value="1"/>
</dbReference>
<keyword evidence="2 5" id="KW-0378">Hydrolase</keyword>
<organism evidence="5 6">
    <name type="scientific">Aspergillus cavernicola</name>
    <dbReference type="NCBI Taxonomy" id="176166"/>
    <lineage>
        <taxon>Eukaryota</taxon>
        <taxon>Fungi</taxon>
        <taxon>Dikarya</taxon>
        <taxon>Ascomycota</taxon>
        <taxon>Pezizomycotina</taxon>
        <taxon>Eurotiomycetes</taxon>
        <taxon>Eurotiomycetidae</taxon>
        <taxon>Eurotiales</taxon>
        <taxon>Aspergillaceae</taxon>
        <taxon>Aspergillus</taxon>
        <taxon>Aspergillus subgen. Nidulantes</taxon>
    </lineage>
</organism>
<evidence type="ECO:0000259" key="4">
    <source>
        <dbReference type="Pfam" id="PF00271"/>
    </source>
</evidence>
<evidence type="ECO:0000256" key="3">
    <source>
        <dbReference type="ARBA" id="ARBA00022840"/>
    </source>
</evidence>
<dbReference type="CDD" id="cd18793">
    <property type="entry name" value="SF2_C_SNF"/>
    <property type="match status" value="1"/>
</dbReference>
<evidence type="ECO:0000256" key="2">
    <source>
        <dbReference type="ARBA" id="ARBA00022801"/>
    </source>
</evidence>
<dbReference type="PANTHER" id="PTHR45626:SF22">
    <property type="entry name" value="DNA REPAIR PROTEIN RAD5"/>
    <property type="match status" value="1"/>
</dbReference>
<dbReference type="Gene3D" id="3.40.50.300">
    <property type="entry name" value="P-loop containing nucleotide triphosphate hydrolases"/>
    <property type="match status" value="1"/>
</dbReference>